<dbReference type="Pfam" id="PF00534">
    <property type="entry name" value="Glycos_transf_1"/>
    <property type="match status" value="1"/>
</dbReference>
<dbReference type="CDD" id="cd03801">
    <property type="entry name" value="GT4_PimA-like"/>
    <property type="match status" value="1"/>
</dbReference>
<keyword evidence="3" id="KW-1185">Reference proteome</keyword>
<sequence length="323" mass="36097">MSDPIFLYNDPHPVHERMANEIGAEFVECSKGGPLDRLRSGISHDFGNRPVLIEGGVPLLEAGFLGIVDKSGAIIELAADGSLIDIADPISGRPFHERLAHRFGERYVDGTLAVSDYLAAYARQYDRPVEVIHPFVESERYGRLHSLEPGGDEETILCIGKYRRKNGQDVLRKAMESLDQNLTAHFVGPDTENIAETEEVKPHGFVELEKFYDLMEQAELIVYPAHVGAYPVAVLEALLSGTPVLTSQYVGNVDLVRAVHPEFVTEPIPSSVAERIKSVRRRNLAADGQRAKVIAEQFTDECYTLDFEKRFNEVLARIRENQR</sequence>
<dbReference type="SUPFAM" id="SSF53756">
    <property type="entry name" value="UDP-Glycosyltransferase/glycogen phosphorylase"/>
    <property type="match status" value="1"/>
</dbReference>
<evidence type="ECO:0000313" key="2">
    <source>
        <dbReference type="EMBL" id="TQQ81115.1"/>
    </source>
</evidence>
<evidence type="ECO:0000313" key="3">
    <source>
        <dbReference type="Proteomes" id="UP000705823"/>
    </source>
</evidence>
<comment type="caution">
    <text evidence="2">The sequence shown here is derived from an EMBL/GenBank/DDBJ whole genome shotgun (WGS) entry which is preliminary data.</text>
</comment>
<dbReference type="InterPro" id="IPR001296">
    <property type="entry name" value="Glyco_trans_1"/>
</dbReference>
<feature type="domain" description="Glycosyl transferase family 1" evidence="1">
    <location>
        <begin position="150"/>
        <end position="279"/>
    </location>
</feature>
<dbReference type="PANTHER" id="PTHR45947:SF3">
    <property type="entry name" value="SULFOQUINOVOSYL TRANSFERASE SQD2"/>
    <property type="match status" value="1"/>
</dbReference>
<dbReference type="OrthoDB" id="342933at2157"/>
<reference evidence="2" key="1">
    <citation type="submission" date="2019-02" db="EMBL/GenBank/DDBJ databases">
        <title>Halonotius sp. a new haloarchaeum isolated from saline soil.</title>
        <authorList>
            <person name="Duran-Viseras A."/>
            <person name="Sanchez-Porro C."/>
            <person name="Ventosa A."/>
        </authorList>
    </citation>
    <scope>NUCLEOTIDE SEQUENCE</scope>
    <source>
        <strain evidence="2">F15B</strain>
    </source>
</reference>
<accession>A0A8J8P7K8</accession>
<dbReference type="RefSeq" id="WP_142979677.1">
    <property type="nucleotide sequence ID" value="NZ_RKLU01000003.1"/>
</dbReference>
<dbReference type="InterPro" id="IPR050194">
    <property type="entry name" value="Glycosyltransferase_grp1"/>
</dbReference>
<organism evidence="2 3">
    <name type="scientific">Halonotius terrestris</name>
    <dbReference type="NCBI Taxonomy" id="2487750"/>
    <lineage>
        <taxon>Archaea</taxon>
        <taxon>Methanobacteriati</taxon>
        <taxon>Methanobacteriota</taxon>
        <taxon>Stenosarchaea group</taxon>
        <taxon>Halobacteria</taxon>
        <taxon>Halobacteriales</taxon>
        <taxon>Haloferacaceae</taxon>
        <taxon>Halonotius</taxon>
    </lineage>
</organism>
<proteinExistence type="predicted"/>
<dbReference type="PANTHER" id="PTHR45947">
    <property type="entry name" value="SULFOQUINOVOSYL TRANSFERASE SQD2"/>
    <property type="match status" value="1"/>
</dbReference>
<dbReference type="EMBL" id="RKLU01000003">
    <property type="protein sequence ID" value="TQQ81115.1"/>
    <property type="molecule type" value="Genomic_DNA"/>
</dbReference>
<protein>
    <submittedName>
        <fullName evidence="2">Glycosyltransferase family 1 protein</fullName>
    </submittedName>
</protein>
<dbReference type="Gene3D" id="3.40.50.2000">
    <property type="entry name" value="Glycogen Phosphorylase B"/>
    <property type="match status" value="1"/>
</dbReference>
<evidence type="ECO:0000259" key="1">
    <source>
        <dbReference type="Pfam" id="PF00534"/>
    </source>
</evidence>
<dbReference type="AlphaFoldDB" id="A0A8J8P7K8"/>
<name>A0A8J8P7K8_9EURY</name>
<dbReference type="Proteomes" id="UP000705823">
    <property type="component" value="Unassembled WGS sequence"/>
</dbReference>
<dbReference type="GO" id="GO:0016757">
    <property type="term" value="F:glycosyltransferase activity"/>
    <property type="evidence" value="ECO:0007669"/>
    <property type="project" value="InterPro"/>
</dbReference>
<gene>
    <name evidence="2" type="ORF">EGH24_08225</name>
</gene>